<evidence type="ECO:0000313" key="2">
    <source>
        <dbReference type="EMBL" id="GAG38997.1"/>
    </source>
</evidence>
<accession>X0XUT3</accession>
<dbReference type="EMBL" id="BARS01042058">
    <property type="protein sequence ID" value="GAG38997.1"/>
    <property type="molecule type" value="Genomic_DNA"/>
</dbReference>
<sequence length="45" mass="4799">MSELHETARRLRDAGLGLRVAIVAVFVLSIGLRTILVAAATPQLV</sequence>
<dbReference type="AlphaFoldDB" id="X0XUT3"/>
<comment type="caution">
    <text evidence="2">The sequence shown here is derived from an EMBL/GenBank/DDBJ whole genome shotgun (WGS) entry which is preliminary data.</text>
</comment>
<organism evidence="2">
    <name type="scientific">marine sediment metagenome</name>
    <dbReference type="NCBI Taxonomy" id="412755"/>
    <lineage>
        <taxon>unclassified sequences</taxon>
        <taxon>metagenomes</taxon>
        <taxon>ecological metagenomes</taxon>
    </lineage>
</organism>
<feature type="non-terminal residue" evidence="2">
    <location>
        <position position="45"/>
    </location>
</feature>
<keyword evidence="1" id="KW-0812">Transmembrane</keyword>
<feature type="transmembrane region" description="Helical" evidence="1">
    <location>
        <begin position="20"/>
        <end position="40"/>
    </location>
</feature>
<name>X0XUT3_9ZZZZ</name>
<proteinExistence type="predicted"/>
<reference evidence="2" key="1">
    <citation type="journal article" date="2014" name="Front. Microbiol.">
        <title>High frequency of phylogenetically diverse reductive dehalogenase-homologous genes in deep subseafloor sedimentary metagenomes.</title>
        <authorList>
            <person name="Kawai M."/>
            <person name="Futagami T."/>
            <person name="Toyoda A."/>
            <person name="Takaki Y."/>
            <person name="Nishi S."/>
            <person name="Hori S."/>
            <person name="Arai W."/>
            <person name="Tsubouchi T."/>
            <person name="Morono Y."/>
            <person name="Uchiyama I."/>
            <person name="Ito T."/>
            <person name="Fujiyama A."/>
            <person name="Inagaki F."/>
            <person name="Takami H."/>
        </authorList>
    </citation>
    <scope>NUCLEOTIDE SEQUENCE</scope>
    <source>
        <strain evidence="2">Expedition CK06-06</strain>
    </source>
</reference>
<keyword evidence="1" id="KW-0472">Membrane</keyword>
<keyword evidence="1" id="KW-1133">Transmembrane helix</keyword>
<protein>
    <submittedName>
        <fullName evidence="2">Uncharacterized protein</fullName>
    </submittedName>
</protein>
<gene>
    <name evidence="2" type="ORF">S01H1_63866</name>
</gene>
<evidence type="ECO:0000256" key="1">
    <source>
        <dbReference type="SAM" id="Phobius"/>
    </source>
</evidence>